<comment type="caution">
    <text evidence="1">The sequence shown here is derived from an EMBL/GenBank/DDBJ whole genome shotgun (WGS) entry which is preliminary data.</text>
</comment>
<sequence>MTSHTDAHDASDAPLAETLRPLSAVDGLTVLPLDEAAGSCSGGFCTLPRPRTTAD</sequence>
<organism evidence="1 2">
    <name type="scientific">Microbacterium resistens</name>
    <dbReference type="NCBI Taxonomy" id="156977"/>
    <lineage>
        <taxon>Bacteria</taxon>
        <taxon>Bacillati</taxon>
        <taxon>Actinomycetota</taxon>
        <taxon>Actinomycetes</taxon>
        <taxon>Micrococcales</taxon>
        <taxon>Microbacteriaceae</taxon>
        <taxon>Microbacterium</taxon>
    </lineage>
</organism>
<dbReference type="Proteomes" id="UP001259347">
    <property type="component" value="Unassembled WGS sequence"/>
</dbReference>
<evidence type="ECO:0000313" key="2">
    <source>
        <dbReference type="Proteomes" id="UP001259347"/>
    </source>
</evidence>
<dbReference type="RefSeq" id="WP_310016571.1">
    <property type="nucleotide sequence ID" value="NZ_JAVDUM010000001.1"/>
</dbReference>
<proteinExistence type="predicted"/>
<protein>
    <submittedName>
        <fullName evidence="1">Uncharacterized protein</fullName>
    </submittedName>
</protein>
<accession>A0ABU1S7J3</accession>
<reference evidence="1 2" key="1">
    <citation type="submission" date="2023-07" db="EMBL/GenBank/DDBJ databases">
        <title>Sorghum-associated microbial communities from plants grown in Nebraska, USA.</title>
        <authorList>
            <person name="Schachtman D."/>
        </authorList>
    </citation>
    <scope>NUCLEOTIDE SEQUENCE [LARGE SCALE GENOMIC DNA]</scope>
    <source>
        <strain evidence="1 2">2980</strain>
    </source>
</reference>
<evidence type="ECO:0000313" key="1">
    <source>
        <dbReference type="EMBL" id="MDR6865574.1"/>
    </source>
</evidence>
<gene>
    <name evidence="1" type="ORF">J2Y69_000156</name>
</gene>
<name>A0ABU1S7J3_9MICO</name>
<dbReference type="EMBL" id="JAVDUM010000001">
    <property type="protein sequence ID" value="MDR6865574.1"/>
    <property type="molecule type" value="Genomic_DNA"/>
</dbReference>
<keyword evidence="2" id="KW-1185">Reference proteome</keyword>